<keyword evidence="4" id="KW-1185">Reference proteome</keyword>
<dbReference type="EMBL" id="JAQGDS010000002">
    <property type="protein sequence ID" value="KAJ6263065.1"/>
    <property type="molecule type" value="Genomic_DNA"/>
</dbReference>
<gene>
    <name evidence="3" type="ORF">Dda_1624</name>
</gene>
<feature type="chain" id="PRO_5042199585" evidence="2">
    <location>
        <begin position="20"/>
        <end position="281"/>
    </location>
</feature>
<evidence type="ECO:0000313" key="3">
    <source>
        <dbReference type="EMBL" id="KAJ6263065.1"/>
    </source>
</evidence>
<evidence type="ECO:0000313" key="4">
    <source>
        <dbReference type="Proteomes" id="UP001221413"/>
    </source>
</evidence>
<feature type="region of interest" description="Disordered" evidence="1">
    <location>
        <begin position="68"/>
        <end position="92"/>
    </location>
</feature>
<dbReference type="Proteomes" id="UP001221413">
    <property type="component" value="Unassembled WGS sequence"/>
</dbReference>
<evidence type="ECO:0000256" key="1">
    <source>
        <dbReference type="SAM" id="MobiDB-lite"/>
    </source>
</evidence>
<comment type="caution">
    <text evidence="3">The sequence shown here is derived from an EMBL/GenBank/DDBJ whole genome shotgun (WGS) entry which is preliminary data.</text>
</comment>
<evidence type="ECO:0000256" key="2">
    <source>
        <dbReference type="SAM" id="SignalP"/>
    </source>
</evidence>
<feature type="signal peptide" evidence="2">
    <location>
        <begin position="1"/>
        <end position="19"/>
    </location>
</feature>
<accession>A0AAD6NM91</accession>
<dbReference type="AlphaFoldDB" id="A0AAD6NM91"/>
<proteinExistence type="predicted"/>
<reference evidence="3" key="1">
    <citation type="submission" date="2023-01" db="EMBL/GenBank/DDBJ databases">
        <title>The chitinases involved in constricting ring structure development in the nematode-trapping fungus Drechslerella dactyloides.</title>
        <authorList>
            <person name="Wang R."/>
            <person name="Zhang L."/>
            <person name="Tang P."/>
            <person name="Li S."/>
            <person name="Liang L."/>
        </authorList>
    </citation>
    <scope>NUCLEOTIDE SEQUENCE</scope>
    <source>
        <strain evidence="3">YMF1.00031</strain>
    </source>
</reference>
<sequence>MQLQQAILFLLFFIPAILALPLGEKADRDVCSSQRSLAQCPHHLGQSPNRSAMDISKRTIIRKIEKSQGTYDREVPSSTLSHLENKEPKKLGNQRRALDSAMFYLPFRVICPTNRQVIEDMDPDPSAYPAIPNPRGHGPRLATRPDFRTYTDLEKGSIRLSAAVPPPKESENVKNGSAIKDAHPNYEWEVMPGRAWMSWHKQPAAGGTVDRLKVSGVKEPYYLQGPNIRESREAFGWVSNLQGSLLGNGLLGGSGSSFGFGSFKKRDSITTWYGVYTTLRR</sequence>
<keyword evidence="2" id="KW-0732">Signal</keyword>
<protein>
    <submittedName>
        <fullName evidence="3">Uncharacterized protein</fullName>
    </submittedName>
</protein>
<organism evidence="3 4">
    <name type="scientific">Drechslerella dactyloides</name>
    <name type="common">Nematode-trapping fungus</name>
    <name type="synonym">Arthrobotrys dactyloides</name>
    <dbReference type="NCBI Taxonomy" id="74499"/>
    <lineage>
        <taxon>Eukaryota</taxon>
        <taxon>Fungi</taxon>
        <taxon>Dikarya</taxon>
        <taxon>Ascomycota</taxon>
        <taxon>Pezizomycotina</taxon>
        <taxon>Orbiliomycetes</taxon>
        <taxon>Orbiliales</taxon>
        <taxon>Orbiliaceae</taxon>
        <taxon>Drechslerella</taxon>
    </lineage>
</organism>
<name>A0AAD6NM91_DREDA</name>